<keyword evidence="2" id="KW-1185">Reference proteome</keyword>
<proteinExistence type="predicted"/>
<accession>A0ABY6K663</accession>
<reference evidence="1 2" key="1">
    <citation type="submission" date="2022-01" db="EMBL/GenBank/DDBJ databases">
        <title>A chromosomal length assembly of Cordylochernes scorpioides.</title>
        <authorList>
            <person name="Zeh D."/>
            <person name="Zeh J."/>
        </authorList>
    </citation>
    <scope>NUCLEOTIDE SEQUENCE [LARGE SCALE GENOMIC DNA]</scope>
    <source>
        <strain evidence="1">IN4F17</strain>
        <tissue evidence="1">Whole Body</tissue>
    </source>
</reference>
<protein>
    <submittedName>
        <fullName evidence="1">Uncharacterized protein</fullName>
    </submittedName>
</protein>
<evidence type="ECO:0000313" key="1">
    <source>
        <dbReference type="EMBL" id="UYV63167.1"/>
    </source>
</evidence>
<sequence>MENSPTRKLSDAFMAKAGKDAQLEMILDLSKNPEAHCRKVQRRRIFFNLPDEKENYEQTKMALDKYLTPHKNVVTERFKFRQRVQKDDESIDN</sequence>
<dbReference type="EMBL" id="CP092864">
    <property type="protein sequence ID" value="UYV63167.1"/>
    <property type="molecule type" value="Genomic_DNA"/>
</dbReference>
<evidence type="ECO:0000313" key="2">
    <source>
        <dbReference type="Proteomes" id="UP001235939"/>
    </source>
</evidence>
<organism evidence="1 2">
    <name type="scientific">Cordylochernes scorpioides</name>
    <dbReference type="NCBI Taxonomy" id="51811"/>
    <lineage>
        <taxon>Eukaryota</taxon>
        <taxon>Metazoa</taxon>
        <taxon>Ecdysozoa</taxon>
        <taxon>Arthropoda</taxon>
        <taxon>Chelicerata</taxon>
        <taxon>Arachnida</taxon>
        <taxon>Pseudoscorpiones</taxon>
        <taxon>Cheliferoidea</taxon>
        <taxon>Chernetidae</taxon>
        <taxon>Cordylochernes</taxon>
    </lineage>
</organism>
<name>A0ABY6K663_9ARAC</name>
<gene>
    <name evidence="1" type="ORF">LAZ67_2003336</name>
</gene>
<dbReference type="Proteomes" id="UP001235939">
    <property type="component" value="Chromosome 02"/>
</dbReference>